<evidence type="ECO:0000256" key="7">
    <source>
        <dbReference type="ARBA" id="ARBA00022679"/>
    </source>
</evidence>
<evidence type="ECO:0000259" key="16">
    <source>
        <dbReference type="PROSITE" id="PS50951"/>
    </source>
</evidence>
<evidence type="ECO:0000256" key="4">
    <source>
        <dbReference type="ARBA" id="ARBA00022490"/>
    </source>
</evidence>
<dbReference type="FunFam" id="4.10.170.10:FF:000002">
    <property type="entry name" value="serine/threonine-protein kinase 3"/>
    <property type="match status" value="1"/>
</dbReference>
<dbReference type="SUPFAM" id="SSF56112">
    <property type="entry name" value="Protein kinase-like (PK-like)"/>
    <property type="match status" value="1"/>
</dbReference>
<comment type="subcellular location">
    <subcellularLocation>
        <location evidence="1">Cytoplasm</location>
    </subcellularLocation>
</comment>
<keyword evidence="4" id="KW-0963">Cytoplasm</keyword>
<name>A0A9D4NS77_DERFA</name>
<dbReference type="EC" id="2.7.11.1" evidence="3"/>
<comment type="caution">
    <text evidence="17">The sequence shown here is derived from an EMBL/GenBank/DDBJ whole genome shotgun (WGS) entry which is preliminary data.</text>
</comment>
<sequence>MSLEKLSEQQLTRQPEEVFDILCKLGEGSYGSVYKALHKESGQILAIKQVPVESDLGEIIKEISIMQQCESLYVVRYFGSYFKGSDLWIVMEYCGGGSVSDIMRFRKKTLTEAEISIILQDTLMGLEYLHTHRKIHRDIKAGNILLNNEGHAKLADFGVAGQLTDTMAKRNTVIGTPFWMAPEVIQEIGYDCLADIWSLGITALEMAEGKPPYGDIHPMRAIFMIPTKPPPSFRDPDRWSSEFIDFVQKCLVKNPEKRATANELLQHEFIKRALSVSIIQKIIQEAKEIQQNQQQQQQQNTSSTFGDNLNATMVSAKDVTLRSNSNYQNNDGNRTADSQMNRTAGTNFTTSDVESDLGTLIINDETDDEDSDKTLKPAFLQHFELKDKQKNYKSDAMPTMDDTLLEHPAKNGWNGNSDESNNNSNNSSVLSSINNNPLSKTILLGGDFEFLRLLSLDELKARMANLDLEMEAEIEELRRRYAAKRQPILDTMDQKKKRQQNF</sequence>
<dbReference type="PANTHER" id="PTHR48012">
    <property type="entry name" value="STERILE20-LIKE KINASE, ISOFORM B-RELATED"/>
    <property type="match status" value="1"/>
</dbReference>
<organism evidence="17">
    <name type="scientific">Dermatophagoides farinae</name>
    <name type="common">American house dust mite</name>
    <dbReference type="NCBI Taxonomy" id="6954"/>
    <lineage>
        <taxon>Eukaryota</taxon>
        <taxon>Metazoa</taxon>
        <taxon>Ecdysozoa</taxon>
        <taxon>Arthropoda</taxon>
        <taxon>Chelicerata</taxon>
        <taxon>Arachnida</taxon>
        <taxon>Acari</taxon>
        <taxon>Acariformes</taxon>
        <taxon>Sarcoptiformes</taxon>
        <taxon>Astigmata</taxon>
        <taxon>Psoroptidia</taxon>
        <taxon>Analgoidea</taxon>
        <taxon>Pyroglyphidae</taxon>
        <taxon>Dermatophagoidinae</taxon>
        <taxon>Dermatophagoides</taxon>
    </lineage>
</organism>
<gene>
    <name evidence="17" type="ORF">HUG17_7036</name>
</gene>
<keyword evidence="9 17" id="KW-0418">Kinase</keyword>
<evidence type="ECO:0000256" key="12">
    <source>
        <dbReference type="ARBA" id="ARBA00048679"/>
    </source>
</evidence>
<evidence type="ECO:0000313" key="17">
    <source>
        <dbReference type="EMBL" id="KAH7636830.1"/>
    </source>
</evidence>
<dbReference type="CDD" id="cd21889">
    <property type="entry name" value="SARAH_Hpo"/>
    <property type="match status" value="1"/>
</dbReference>
<dbReference type="InterPro" id="IPR036674">
    <property type="entry name" value="p53_tetramer_sf"/>
</dbReference>
<evidence type="ECO:0000256" key="3">
    <source>
        <dbReference type="ARBA" id="ARBA00012513"/>
    </source>
</evidence>
<dbReference type="InterPro" id="IPR000719">
    <property type="entry name" value="Prot_kinase_dom"/>
</dbReference>
<dbReference type="CDD" id="cd06612">
    <property type="entry name" value="STKc_MST1_2"/>
    <property type="match status" value="1"/>
</dbReference>
<dbReference type="Proteomes" id="UP000828236">
    <property type="component" value="Unassembled WGS sequence"/>
</dbReference>
<evidence type="ECO:0000256" key="2">
    <source>
        <dbReference type="ARBA" id="ARBA00008874"/>
    </source>
</evidence>
<dbReference type="PROSITE" id="PS50951">
    <property type="entry name" value="SARAH"/>
    <property type="match status" value="1"/>
</dbReference>
<dbReference type="GO" id="GO:0051262">
    <property type="term" value="P:protein tetramerization"/>
    <property type="evidence" value="ECO:0007669"/>
    <property type="project" value="InterPro"/>
</dbReference>
<evidence type="ECO:0000256" key="13">
    <source>
        <dbReference type="PROSITE-ProRule" id="PRU10141"/>
    </source>
</evidence>
<keyword evidence="8 13" id="KW-0547">Nucleotide-binding</keyword>
<dbReference type="InterPro" id="IPR011524">
    <property type="entry name" value="SARAH_dom"/>
</dbReference>
<feature type="domain" description="SARAH" evidence="16">
    <location>
        <begin position="448"/>
        <end position="495"/>
    </location>
</feature>
<feature type="compositionally biased region" description="Polar residues" evidence="14">
    <location>
        <begin position="321"/>
        <end position="351"/>
    </location>
</feature>
<dbReference type="InterPro" id="IPR024205">
    <property type="entry name" value="Mst1_2_SARAH_domain"/>
</dbReference>
<evidence type="ECO:0000256" key="9">
    <source>
        <dbReference type="ARBA" id="ARBA00022777"/>
    </source>
</evidence>
<keyword evidence="6" id="KW-0597">Phosphoprotein</keyword>
<dbReference type="InterPro" id="IPR017441">
    <property type="entry name" value="Protein_kinase_ATP_BS"/>
</dbReference>
<keyword evidence="5" id="KW-0723">Serine/threonine-protein kinase</keyword>
<evidence type="ECO:0000256" key="10">
    <source>
        <dbReference type="ARBA" id="ARBA00022840"/>
    </source>
</evidence>
<dbReference type="PANTHER" id="PTHR48012:SF10">
    <property type="entry name" value="FI20177P1"/>
    <property type="match status" value="1"/>
</dbReference>
<evidence type="ECO:0000256" key="6">
    <source>
        <dbReference type="ARBA" id="ARBA00022553"/>
    </source>
</evidence>
<dbReference type="FunFam" id="3.30.200.20:FF:000040">
    <property type="entry name" value="Dual specificity mitogen-activated protein kinase kinase"/>
    <property type="match status" value="1"/>
</dbReference>
<comment type="catalytic activity">
    <reaction evidence="12">
        <text>L-seryl-[protein] + ATP = O-phospho-L-seryl-[protein] + ADP + H(+)</text>
        <dbReference type="Rhea" id="RHEA:17989"/>
        <dbReference type="Rhea" id="RHEA-COMP:9863"/>
        <dbReference type="Rhea" id="RHEA-COMP:11604"/>
        <dbReference type="ChEBI" id="CHEBI:15378"/>
        <dbReference type="ChEBI" id="CHEBI:29999"/>
        <dbReference type="ChEBI" id="CHEBI:30616"/>
        <dbReference type="ChEBI" id="CHEBI:83421"/>
        <dbReference type="ChEBI" id="CHEBI:456216"/>
        <dbReference type="EC" id="2.7.11.1"/>
    </reaction>
</comment>
<dbReference type="FunFam" id="1.10.510.10:FF:000075">
    <property type="entry name" value="Serine/threonine-protein kinase 3"/>
    <property type="match status" value="1"/>
</dbReference>
<evidence type="ECO:0000256" key="5">
    <source>
        <dbReference type="ARBA" id="ARBA00022527"/>
    </source>
</evidence>
<keyword evidence="7" id="KW-0808">Transferase</keyword>
<feature type="domain" description="Protein kinase" evidence="15">
    <location>
        <begin position="19"/>
        <end position="270"/>
    </location>
</feature>
<evidence type="ECO:0000256" key="11">
    <source>
        <dbReference type="ARBA" id="ARBA00047899"/>
    </source>
</evidence>
<comment type="catalytic activity">
    <reaction evidence="11">
        <text>L-threonyl-[protein] + ATP = O-phospho-L-threonyl-[protein] + ADP + H(+)</text>
        <dbReference type="Rhea" id="RHEA:46608"/>
        <dbReference type="Rhea" id="RHEA-COMP:11060"/>
        <dbReference type="Rhea" id="RHEA-COMP:11605"/>
        <dbReference type="ChEBI" id="CHEBI:15378"/>
        <dbReference type="ChEBI" id="CHEBI:30013"/>
        <dbReference type="ChEBI" id="CHEBI:30616"/>
        <dbReference type="ChEBI" id="CHEBI:61977"/>
        <dbReference type="ChEBI" id="CHEBI:456216"/>
        <dbReference type="EC" id="2.7.11.1"/>
    </reaction>
</comment>
<protein>
    <recommendedName>
        <fullName evidence="3">non-specific serine/threonine protein kinase</fullName>
        <ecNumber evidence="3">2.7.11.1</ecNumber>
    </recommendedName>
</protein>
<dbReference type="OrthoDB" id="8693905at2759"/>
<evidence type="ECO:0000256" key="8">
    <source>
        <dbReference type="ARBA" id="ARBA00022741"/>
    </source>
</evidence>
<dbReference type="InterPro" id="IPR011009">
    <property type="entry name" value="Kinase-like_dom_sf"/>
</dbReference>
<keyword evidence="10 13" id="KW-0067">ATP-binding</keyword>
<dbReference type="PROSITE" id="PS00107">
    <property type="entry name" value="PROTEIN_KINASE_ATP"/>
    <property type="match status" value="1"/>
</dbReference>
<feature type="region of interest" description="Disordered" evidence="14">
    <location>
        <begin position="318"/>
        <end position="351"/>
    </location>
</feature>
<feature type="region of interest" description="Disordered" evidence="14">
    <location>
        <begin position="408"/>
        <end position="431"/>
    </location>
</feature>
<dbReference type="GO" id="GO:0005737">
    <property type="term" value="C:cytoplasm"/>
    <property type="evidence" value="ECO:0007669"/>
    <property type="project" value="UniProtKB-SubCell"/>
</dbReference>
<evidence type="ECO:0000256" key="14">
    <source>
        <dbReference type="SAM" id="MobiDB-lite"/>
    </source>
</evidence>
<dbReference type="SMART" id="SM00220">
    <property type="entry name" value="S_TKc"/>
    <property type="match status" value="1"/>
</dbReference>
<feature type="compositionally biased region" description="Low complexity" evidence="14">
    <location>
        <begin position="414"/>
        <end position="431"/>
    </location>
</feature>
<dbReference type="Gene3D" id="1.10.510.10">
    <property type="entry name" value="Transferase(Phosphotransferase) domain 1"/>
    <property type="match status" value="1"/>
</dbReference>
<reference evidence="17" key="1">
    <citation type="submission" date="2020-06" db="EMBL/GenBank/DDBJ databases">
        <authorList>
            <person name="Ji K."/>
            <person name="Li J."/>
        </authorList>
    </citation>
    <scope>NUCLEOTIDE SEQUENCE</scope>
    <source>
        <strain evidence="17">JKM2019</strain>
        <tissue evidence="17">Whole body</tissue>
    </source>
</reference>
<dbReference type="GO" id="GO:0043068">
    <property type="term" value="P:positive regulation of programmed cell death"/>
    <property type="evidence" value="ECO:0007669"/>
    <property type="project" value="UniProtKB-ARBA"/>
</dbReference>
<dbReference type="Pfam" id="PF11629">
    <property type="entry name" value="Mst1_SARAH"/>
    <property type="match status" value="1"/>
</dbReference>
<comment type="similarity">
    <text evidence="2">Belongs to the protein kinase superfamily. STE Ser/Thr protein kinase family. STE20 subfamily.</text>
</comment>
<evidence type="ECO:0000259" key="15">
    <source>
        <dbReference type="PROSITE" id="PS50011"/>
    </source>
</evidence>
<dbReference type="InterPro" id="IPR050629">
    <property type="entry name" value="STE20/SPS1-PAK"/>
</dbReference>
<dbReference type="GO" id="GO:0010508">
    <property type="term" value="P:positive regulation of autophagy"/>
    <property type="evidence" value="ECO:0007669"/>
    <property type="project" value="UniProtKB-ARBA"/>
</dbReference>
<dbReference type="GO" id="GO:0004674">
    <property type="term" value="F:protein serine/threonine kinase activity"/>
    <property type="evidence" value="ECO:0007669"/>
    <property type="project" value="UniProtKB-KW"/>
</dbReference>
<dbReference type="PROSITE" id="PS50011">
    <property type="entry name" value="PROTEIN_KINASE_DOM"/>
    <property type="match status" value="1"/>
</dbReference>
<dbReference type="Pfam" id="PF00069">
    <property type="entry name" value="Pkinase"/>
    <property type="match status" value="1"/>
</dbReference>
<accession>A0A9D4NS77</accession>
<dbReference type="GO" id="GO:0005524">
    <property type="term" value="F:ATP binding"/>
    <property type="evidence" value="ECO:0007669"/>
    <property type="project" value="UniProtKB-UniRule"/>
</dbReference>
<reference evidence="17" key="2">
    <citation type="journal article" date="2021" name="World Allergy Organ. J.">
        <title>Chromosome-level assembly of Dermatophagoides farinae genome and transcriptome reveals two novel allergens Der f 37 and Der f 39.</title>
        <authorList>
            <person name="Chen J."/>
            <person name="Cai Z."/>
            <person name="Fan D."/>
            <person name="Hu J."/>
            <person name="Hou Y."/>
            <person name="He Y."/>
            <person name="Zhang Z."/>
            <person name="Zhao Z."/>
            <person name="Gao P."/>
            <person name="Hu W."/>
            <person name="Sun J."/>
            <person name="Li J."/>
            <person name="Ji K."/>
        </authorList>
    </citation>
    <scope>NUCLEOTIDE SEQUENCE</scope>
    <source>
        <strain evidence="17">JKM2019</strain>
    </source>
</reference>
<dbReference type="Gene3D" id="4.10.170.10">
    <property type="entry name" value="p53-like tetramerisation domain"/>
    <property type="match status" value="1"/>
</dbReference>
<dbReference type="EMBL" id="SDOV01000009">
    <property type="protein sequence ID" value="KAH7636830.1"/>
    <property type="molecule type" value="Genomic_DNA"/>
</dbReference>
<feature type="binding site" evidence="13">
    <location>
        <position position="48"/>
    </location>
    <ligand>
        <name>ATP</name>
        <dbReference type="ChEBI" id="CHEBI:30616"/>
    </ligand>
</feature>
<proteinExistence type="inferred from homology"/>
<dbReference type="AlphaFoldDB" id="A0A9D4NS77"/>
<dbReference type="GO" id="GO:0007165">
    <property type="term" value="P:signal transduction"/>
    <property type="evidence" value="ECO:0007669"/>
    <property type="project" value="InterPro"/>
</dbReference>
<evidence type="ECO:0000256" key="1">
    <source>
        <dbReference type="ARBA" id="ARBA00004496"/>
    </source>
</evidence>